<accession>A0A0V0Z3E9</accession>
<name>A0A0V0Z3E9_TRISP</name>
<feature type="non-terminal residue" evidence="1">
    <location>
        <position position="1"/>
    </location>
</feature>
<gene>
    <name evidence="1" type="ORF">T01_13469</name>
</gene>
<dbReference type="Proteomes" id="UP000054776">
    <property type="component" value="Unassembled WGS sequence"/>
</dbReference>
<protein>
    <submittedName>
        <fullName evidence="1">Uncharacterized protein</fullName>
    </submittedName>
</protein>
<dbReference type="EMBL" id="JYDH01002933">
    <property type="protein sequence ID" value="KRY06920.1"/>
    <property type="molecule type" value="Genomic_DNA"/>
</dbReference>
<comment type="caution">
    <text evidence="1">The sequence shown here is derived from an EMBL/GenBank/DDBJ whole genome shotgun (WGS) entry which is preliminary data.</text>
</comment>
<dbReference type="InParanoid" id="A0A0V0Z3E9"/>
<evidence type="ECO:0000313" key="1">
    <source>
        <dbReference type="EMBL" id="KRY06920.1"/>
    </source>
</evidence>
<sequence length="46" mass="5240">LSLVKKQQLRPSASTTLSPTSASHLYLNLMNNDDDLKLTRWLELAR</sequence>
<reference evidence="1 2" key="1">
    <citation type="submission" date="2015-01" db="EMBL/GenBank/DDBJ databases">
        <title>Evolution of Trichinella species and genotypes.</title>
        <authorList>
            <person name="Korhonen P.K."/>
            <person name="Edoardo P."/>
            <person name="Giuseppe L.R."/>
            <person name="Gasser R.B."/>
        </authorList>
    </citation>
    <scope>NUCLEOTIDE SEQUENCE [LARGE SCALE GENOMIC DNA]</scope>
    <source>
        <strain evidence="1">ISS3</strain>
    </source>
</reference>
<organism evidence="1 2">
    <name type="scientific">Trichinella spiralis</name>
    <name type="common">Trichina worm</name>
    <dbReference type="NCBI Taxonomy" id="6334"/>
    <lineage>
        <taxon>Eukaryota</taxon>
        <taxon>Metazoa</taxon>
        <taxon>Ecdysozoa</taxon>
        <taxon>Nematoda</taxon>
        <taxon>Enoplea</taxon>
        <taxon>Dorylaimia</taxon>
        <taxon>Trichinellida</taxon>
        <taxon>Trichinellidae</taxon>
        <taxon>Trichinella</taxon>
    </lineage>
</organism>
<keyword evidence="2" id="KW-1185">Reference proteome</keyword>
<feature type="non-terminal residue" evidence="1">
    <location>
        <position position="46"/>
    </location>
</feature>
<dbReference type="AlphaFoldDB" id="A0A0V0Z3E9"/>
<proteinExistence type="predicted"/>
<evidence type="ECO:0000313" key="2">
    <source>
        <dbReference type="Proteomes" id="UP000054776"/>
    </source>
</evidence>